<protein>
    <submittedName>
        <fullName evidence="1">Uncharacterized protein</fullName>
    </submittedName>
</protein>
<evidence type="ECO:0000313" key="2">
    <source>
        <dbReference type="Proteomes" id="UP001230649"/>
    </source>
</evidence>
<dbReference type="EMBL" id="JASBWS010000034">
    <property type="protein sequence ID" value="KAJ9108020.1"/>
    <property type="molecule type" value="Genomic_DNA"/>
</dbReference>
<organism evidence="1 2">
    <name type="scientific">Naganishia adeliensis</name>
    <dbReference type="NCBI Taxonomy" id="92952"/>
    <lineage>
        <taxon>Eukaryota</taxon>
        <taxon>Fungi</taxon>
        <taxon>Dikarya</taxon>
        <taxon>Basidiomycota</taxon>
        <taxon>Agaricomycotina</taxon>
        <taxon>Tremellomycetes</taxon>
        <taxon>Filobasidiales</taxon>
        <taxon>Filobasidiaceae</taxon>
        <taxon>Naganishia</taxon>
    </lineage>
</organism>
<accession>A0ACC2W9N0</accession>
<name>A0ACC2W9N0_9TREE</name>
<proteinExistence type="predicted"/>
<comment type="caution">
    <text evidence="1">The sequence shown here is derived from an EMBL/GenBank/DDBJ whole genome shotgun (WGS) entry which is preliminary data.</text>
</comment>
<dbReference type="Proteomes" id="UP001230649">
    <property type="component" value="Unassembled WGS sequence"/>
</dbReference>
<keyword evidence="2" id="KW-1185">Reference proteome</keyword>
<reference evidence="1" key="1">
    <citation type="submission" date="2023-04" db="EMBL/GenBank/DDBJ databases">
        <title>Draft Genome sequencing of Naganishia species isolated from polar environments using Oxford Nanopore Technology.</title>
        <authorList>
            <person name="Leo P."/>
            <person name="Venkateswaran K."/>
        </authorList>
    </citation>
    <scope>NUCLEOTIDE SEQUENCE</scope>
    <source>
        <strain evidence="1">MNA-CCFEE 5262</strain>
    </source>
</reference>
<sequence length="982" mass="108459">MAANQQPNRGDANDPIQIDSSGSNLATSLSSANPITISGSSSSVVQDLTKKRKAADLSPPMHYRSLQPRETTGDPRIQMPIQVQPSSVEGWNRAALGKTNVRPQKILPSPANGSRTSVPIARTAGAATQLTAGVQPVVQRASIPAAGRPQDARPSPYPFPPGPSTIPKQLPPTAVRPPTPSLPTPEGHIVTAASFAPKHRWERAIFHPKPGHPLPPPGHPDTSDSTFLAGFLPSTAPRPLLPSWTSVPPQDEFYEARIQENLGRPAHPSDGVPPVWASKRRGLTTALEYYRDPIRTNGGSVYVAPGGVARCVVFEGKLGDGYGFWGSGKSVGTFVVPFGNTRKRGKLGASAGEVGSEEMTLKPVDSIPLPRHPTPPPEITTSMDRILQALESSNTTTRPLELPEVEALLRAHRARIPVAVGMSEDWTLVPFRVPRPFTILGWFWITDAWPEPTGEAWSDLEISRAKLTSPDIEIRWRFRFDWCVTGQASHPWWEAPKAEVVPLFTSVRDPCVDSRWAVDGPGVDISGTSLSRDSPGQRIALNDKGDAVRDGWLSCTACHHYSAEVYNNKRRLEGSSLRAPRRIRRYAPEEFGFHLRPALPAEPEHPDKTDAGKAYWKGWVCPECGCANERKHWRGWDCEGCTHKWYPERKIWSAEELQPATRRDPNFNTMPSLDTDIVRFASDVTTSSMIWRDGTKACLYGLRNKNEIHLLLSSPTASAVVKTNDILQLLQVKDHVNFRRTPDQQPGTRPTEKCYSPLYTFLAGPLETPMLEGLPSYKPVSWQVAPRVCIQAIGRMNDLCTRVIGDEKRFNSLLFVCPPPDLPAVLVPWIRVPQYSTFAIMYLGSKGQISAVEPDQARKKEKFVQGQIDVEHGDIVIVRTYETELDLGLKPQGFGFFCVARQIYPPTSPAREGTGHPLTSFRRKEPTSIPREWPQVAVPSVDKSKTTIEARKPEAALEEQGWHIGNIPIWSRKGDSELAASF</sequence>
<evidence type="ECO:0000313" key="1">
    <source>
        <dbReference type="EMBL" id="KAJ9108020.1"/>
    </source>
</evidence>
<gene>
    <name evidence="1" type="ORF">QFC20_003589</name>
</gene>